<dbReference type="InterPro" id="IPR024516">
    <property type="entry name" value="Mce_C"/>
</dbReference>
<dbReference type="InterPro" id="IPR003399">
    <property type="entry name" value="Mce/MlaD"/>
</dbReference>
<feature type="transmembrane region" description="Helical" evidence="1">
    <location>
        <begin position="357"/>
        <end position="380"/>
    </location>
</feature>
<dbReference type="NCBIfam" id="TIGR00996">
    <property type="entry name" value="Mtu_fam_mce"/>
    <property type="match status" value="2"/>
</dbReference>
<protein>
    <recommendedName>
        <fullName evidence="6">Mammalian cell entry protein</fullName>
    </recommendedName>
</protein>
<reference evidence="4 5" key="1">
    <citation type="journal article" date="2017" name="Int. J. Syst. Evol. Microbiol.">
        <title>Mycobacterium talmoniae sp. nov., a slowly growing mycobacterium isolated from human respiratory samples.</title>
        <authorList>
            <person name="Davidson R.M."/>
            <person name="DeGroote M.A."/>
            <person name="Marola J.L."/>
            <person name="Buss S."/>
            <person name="Jones V."/>
            <person name="McNeil M.R."/>
            <person name="Freifeld A.G."/>
            <person name="Elaine Epperson L."/>
            <person name="Hasan N.A."/>
            <person name="Jackson M."/>
            <person name="Iwen P.C."/>
            <person name="Salfinger M."/>
            <person name="Strong M."/>
        </authorList>
    </citation>
    <scope>NUCLEOTIDE SEQUENCE [LARGE SCALE GENOMIC DNA]</scope>
    <source>
        <strain evidence="4 5">ATCC BAA-2683</strain>
    </source>
</reference>
<sequence>MGSNKTLVNVGVFTAVMLVVAAGLIVVFGEFRFAAAHTYHANFVTASRLKSGQDVRIAGIPVGTVKSVELAPDHSVDVTFDVNKRYQLYTSTRALVRYENLVGDRYLEIASGPGDLRKLPPGGTIPREHTQPALDLDALLGGLRPVLKGLDGNKVNEISGAVIELLQGQGGALSQMLSSTSAFTQNLAARDQLIGDVIANLNTVLGTVDAKSAEFDSSVDQLQQLISGLAQGRDPIAGAIGPLASAETDLTDMLQKSRRPLQGVLENVRPLATELDQRQQDINAMLDPLEENYLRLNALGAYGSFFNIYYCTVRIKINGPAGSDILIPFGGPADPSKGGVLLSRTDRTPLDRATRTGIFGIVLVACLVLVAFGYTSLPFWPQGKTYHAYFGDAGGIIPGNDVTVSGIKVGAVESVSLAGASAKVTFTVDRKLRVGDQSLAAIRTDTVLGEKSLAVTPGGSGWATDIPLGRTTTPYTLNTALQDLGGNVSDLDKPRFEQALQVLTDSLRDATPQLRGALDGVAALSRSINRRDEALKQLLAHAKSVTQVLNQRANQVNQLVLDGNQLFAALDERRQALSTLIGGIDDVSTQLSGLVTDNRAEIGPALTKLNSVLDNLIDRRDRISGALKRLPGYATALGEVVSSGPGFQINVYGLPPATMAEVLLDAYFQPGKLPDSLADMLRGYIAERLIIRPKSP</sequence>
<dbReference type="InterPro" id="IPR005693">
    <property type="entry name" value="Mce"/>
</dbReference>
<accession>A0A2S8BRK0</accession>
<keyword evidence="1" id="KW-0812">Transmembrane</keyword>
<gene>
    <name evidence="4" type="ORF">C1Y40_00484</name>
</gene>
<feature type="domain" description="Mammalian cell entry C-terminal" evidence="3">
    <location>
        <begin position="116"/>
        <end position="332"/>
    </location>
</feature>
<feature type="domain" description="Mce/MlaD" evidence="2">
    <location>
        <begin position="382"/>
        <end position="458"/>
    </location>
</feature>
<keyword evidence="1" id="KW-0472">Membrane</keyword>
<evidence type="ECO:0000313" key="4">
    <source>
        <dbReference type="EMBL" id="PQM49298.1"/>
    </source>
</evidence>
<dbReference type="Pfam" id="PF02470">
    <property type="entry name" value="MlaD"/>
    <property type="match status" value="2"/>
</dbReference>
<organism evidence="4 5">
    <name type="scientific">Mycobacterium talmoniae</name>
    <dbReference type="NCBI Taxonomy" id="1858794"/>
    <lineage>
        <taxon>Bacteria</taxon>
        <taxon>Bacillati</taxon>
        <taxon>Actinomycetota</taxon>
        <taxon>Actinomycetes</taxon>
        <taxon>Mycobacteriales</taxon>
        <taxon>Mycobacteriaceae</taxon>
        <taxon>Mycobacterium</taxon>
    </lineage>
</organism>
<evidence type="ECO:0000256" key="1">
    <source>
        <dbReference type="SAM" id="Phobius"/>
    </source>
</evidence>
<feature type="domain" description="Mammalian cell entry C-terminal" evidence="3">
    <location>
        <begin position="466"/>
        <end position="630"/>
    </location>
</feature>
<dbReference type="GO" id="GO:0005576">
    <property type="term" value="C:extracellular region"/>
    <property type="evidence" value="ECO:0007669"/>
    <property type="project" value="TreeGrafter"/>
</dbReference>
<evidence type="ECO:0000313" key="5">
    <source>
        <dbReference type="Proteomes" id="UP000238296"/>
    </source>
</evidence>
<proteinExistence type="predicted"/>
<feature type="transmembrane region" description="Helical" evidence="1">
    <location>
        <begin position="6"/>
        <end position="28"/>
    </location>
</feature>
<dbReference type="InterPro" id="IPR052336">
    <property type="entry name" value="MlaD_Phospholipid_Transporter"/>
</dbReference>
<dbReference type="AlphaFoldDB" id="A0A2S8BRK0"/>
<dbReference type="PANTHER" id="PTHR33371:SF17">
    <property type="entry name" value="MCE-FAMILY PROTEIN MCE1B"/>
    <property type="match status" value="1"/>
</dbReference>
<comment type="caution">
    <text evidence="4">The sequence shown here is derived from an EMBL/GenBank/DDBJ whole genome shotgun (WGS) entry which is preliminary data.</text>
</comment>
<dbReference type="Pfam" id="PF11887">
    <property type="entry name" value="Mce4_CUP1"/>
    <property type="match status" value="2"/>
</dbReference>
<dbReference type="PRINTS" id="PR01782">
    <property type="entry name" value="MCEVIRFACTOR"/>
</dbReference>
<dbReference type="EMBL" id="PPEA01000077">
    <property type="protein sequence ID" value="PQM49298.1"/>
    <property type="molecule type" value="Genomic_DNA"/>
</dbReference>
<keyword evidence="1" id="KW-1133">Transmembrane helix</keyword>
<dbReference type="Proteomes" id="UP000238296">
    <property type="component" value="Unassembled WGS sequence"/>
</dbReference>
<evidence type="ECO:0000259" key="3">
    <source>
        <dbReference type="Pfam" id="PF11887"/>
    </source>
</evidence>
<name>A0A2S8BRK0_9MYCO</name>
<dbReference type="GO" id="GO:0051701">
    <property type="term" value="P:biological process involved in interaction with host"/>
    <property type="evidence" value="ECO:0007669"/>
    <property type="project" value="TreeGrafter"/>
</dbReference>
<feature type="domain" description="Mce/MlaD" evidence="2">
    <location>
        <begin position="37"/>
        <end position="112"/>
    </location>
</feature>
<evidence type="ECO:0000259" key="2">
    <source>
        <dbReference type="Pfam" id="PF02470"/>
    </source>
</evidence>
<dbReference type="PANTHER" id="PTHR33371">
    <property type="entry name" value="INTERMEMBRANE PHOSPHOLIPID TRANSPORT SYSTEM BINDING PROTEIN MLAD-RELATED"/>
    <property type="match status" value="1"/>
</dbReference>
<evidence type="ECO:0008006" key="6">
    <source>
        <dbReference type="Google" id="ProtNLM"/>
    </source>
</evidence>